<reference evidence="2 3" key="1">
    <citation type="submission" date="2012-06" db="EMBL/GenBank/DDBJ databases">
        <title>Finished chromosome of genome of Microcoleus sp. PCC 7113.</title>
        <authorList>
            <consortium name="US DOE Joint Genome Institute"/>
            <person name="Gugger M."/>
            <person name="Coursin T."/>
            <person name="Rippka R."/>
            <person name="Tandeau De Marsac N."/>
            <person name="Huntemann M."/>
            <person name="Wei C.-L."/>
            <person name="Han J."/>
            <person name="Detter J.C."/>
            <person name="Han C."/>
            <person name="Tapia R."/>
            <person name="Chen A."/>
            <person name="Kyrpides N."/>
            <person name="Mavromatis K."/>
            <person name="Markowitz V."/>
            <person name="Szeto E."/>
            <person name="Ivanova N."/>
            <person name="Pagani I."/>
            <person name="Pati A."/>
            <person name="Goodwin L."/>
            <person name="Nordberg H.P."/>
            <person name="Cantor M.N."/>
            <person name="Hua S.X."/>
            <person name="Woyke T."/>
            <person name="Kerfeld C.A."/>
        </authorList>
    </citation>
    <scope>NUCLEOTIDE SEQUENCE [LARGE SCALE GENOMIC DNA]</scope>
    <source>
        <strain evidence="2 3">PCC 7113</strain>
    </source>
</reference>
<dbReference type="InterPro" id="IPR043502">
    <property type="entry name" value="DNA/RNA_pol_sf"/>
</dbReference>
<dbReference type="eggNOG" id="COG3344">
    <property type="taxonomic scope" value="Bacteria"/>
</dbReference>
<dbReference type="HOGENOM" id="CLU_013584_10_1_3"/>
<evidence type="ECO:0000259" key="1">
    <source>
        <dbReference type="PROSITE" id="PS50878"/>
    </source>
</evidence>
<evidence type="ECO:0000313" key="3">
    <source>
        <dbReference type="Proteomes" id="UP000010471"/>
    </source>
</evidence>
<dbReference type="PANTHER" id="PTHR34047:SF10">
    <property type="entry name" value="GROUP II INTRON-ASSOCIATED OPEN READING FRAME"/>
    <property type="match status" value="1"/>
</dbReference>
<keyword evidence="2" id="KW-0695">RNA-directed DNA polymerase</keyword>
<name>K9WGW7_9CYAN</name>
<dbReference type="PATRIC" id="fig|1173027.3.peg.3646"/>
<evidence type="ECO:0000313" key="2">
    <source>
        <dbReference type="EMBL" id="AFZ19046.1"/>
    </source>
</evidence>
<gene>
    <name evidence="2" type="ORF">Mic7113_3314</name>
</gene>
<dbReference type="AlphaFoldDB" id="K9WGW7"/>
<accession>K9WGW7</accession>
<feature type="domain" description="Reverse transcriptase" evidence="1">
    <location>
        <begin position="97"/>
        <end position="199"/>
    </location>
</feature>
<dbReference type="STRING" id="1173027.Mic7113_3314"/>
<dbReference type="InterPro" id="IPR051083">
    <property type="entry name" value="GrpII_Intron_Splice-Mob/Def"/>
</dbReference>
<dbReference type="GO" id="GO:0003964">
    <property type="term" value="F:RNA-directed DNA polymerase activity"/>
    <property type="evidence" value="ECO:0007669"/>
    <property type="project" value="UniProtKB-KW"/>
</dbReference>
<dbReference type="Pfam" id="PF13655">
    <property type="entry name" value="RVT_N"/>
    <property type="match status" value="1"/>
</dbReference>
<dbReference type="PANTHER" id="PTHR34047">
    <property type="entry name" value="NUCLEAR INTRON MATURASE 1, MITOCHONDRIAL-RELATED"/>
    <property type="match status" value="1"/>
</dbReference>
<dbReference type="EMBL" id="CP003630">
    <property type="protein sequence ID" value="AFZ19046.1"/>
    <property type="molecule type" value="Genomic_DNA"/>
</dbReference>
<keyword evidence="2" id="KW-0548">Nucleotidyltransferase</keyword>
<organism evidence="2 3">
    <name type="scientific">Allocoleopsis franciscana PCC 7113</name>
    <dbReference type="NCBI Taxonomy" id="1173027"/>
    <lineage>
        <taxon>Bacteria</taxon>
        <taxon>Bacillati</taxon>
        <taxon>Cyanobacteriota</taxon>
        <taxon>Cyanophyceae</taxon>
        <taxon>Coleofasciculales</taxon>
        <taxon>Coleofasciculaceae</taxon>
        <taxon>Allocoleopsis</taxon>
        <taxon>Allocoleopsis franciscana</taxon>
    </lineage>
</organism>
<dbReference type="SUPFAM" id="SSF56672">
    <property type="entry name" value="DNA/RNA polymerases"/>
    <property type="match status" value="1"/>
</dbReference>
<proteinExistence type="predicted"/>
<dbReference type="InterPro" id="IPR025960">
    <property type="entry name" value="RVT_N"/>
</dbReference>
<keyword evidence="3" id="KW-1185">Reference proteome</keyword>
<dbReference type="InterPro" id="IPR000477">
    <property type="entry name" value="RT_dom"/>
</dbReference>
<dbReference type="Pfam" id="PF00078">
    <property type="entry name" value="RVT_1"/>
    <property type="match status" value="1"/>
</dbReference>
<dbReference type="PROSITE" id="PS50878">
    <property type="entry name" value="RT_POL"/>
    <property type="match status" value="1"/>
</dbReference>
<protein>
    <submittedName>
        <fullName evidence="2">Retron-type reverse transcriptase</fullName>
    </submittedName>
</protein>
<dbReference type="CDD" id="cd01651">
    <property type="entry name" value="RT_G2_intron"/>
    <property type="match status" value="1"/>
</dbReference>
<sequence>MKDRFSNEIGAKEPPTEWSDIDWKTIKERVRNLRRRIYRAKQNGQWNKVRSLMKLMLRSYSNLLLSVRRVTQENQGKRTAGIDGQTATTPAERVKLVREMLTYSLWQAKPARRVYIPKANGKQRPLGIPTVKNRVAQAVVKNALEPIWEAEFEANSYGFRPGRSCHDALEQSWIRLQKGMDTWVLDADIKGAFDNISHE</sequence>
<keyword evidence="2" id="KW-0808">Transferase</keyword>
<dbReference type="OrthoDB" id="416072at2"/>
<dbReference type="KEGG" id="mic:Mic7113_3314"/>
<dbReference type="Proteomes" id="UP000010471">
    <property type="component" value="Chromosome"/>
</dbReference>